<dbReference type="EMBL" id="JRLW01000003">
    <property type="protein sequence ID" value="KGO90144.1"/>
    <property type="molecule type" value="Genomic_DNA"/>
</dbReference>
<evidence type="ECO:0008006" key="3">
    <source>
        <dbReference type="Google" id="ProtNLM"/>
    </source>
</evidence>
<dbReference type="SUPFAM" id="SSF142906">
    <property type="entry name" value="YjbR-like"/>
    <property type="match status" value="1"/>
</dbReference>
<accession>A0A0A2MD07</accession>
<dbReference type="InterPro" id="IPR007351">
    <property type="entry name" value="YjbR"/>
</dbReference>
<dbReference type="PANTHER" id="PTHR35145">
    <property type="entry name" value="CYTOPLASMIC PROTEIN-RELATED"/>
    <property type="match status" value="1"/>
</dbReference>
<dbReference type="InterPro" id="IPR058532">
    <property type="entry name" value="YjbR/MT2646/Rv2570-like"/>
</dbReference>
<evidence type="ECO:0000313" key="2">
    <source>
        <dbReference type="Proteomes" id="UP000030121"/>
    </source>
</evidence>
<gene>
    <name evidence="1" type="ORF">Q764_03510</name>
</gene>
<keyword evidence="2" id="KW-1185">Reference proteome</keyword>
<protein>
    <recommendedName>
        <fullName evidence="3">MmcQ-like protein</fullName>
    </recommendedName>
</protein>
<dbReference type="InterPro" id="IPR038056">
    <property type="entry name" value="YjbR-like_sf"/>
</dbReference>
<reference evidence="1 2" key="1">
    <citation type="submission" date="2013-09" db="EMBL/GenBank/DDBJ databases">
        <authorList>
            <person name="Zeng Z."/>
            <person name="Chen C."/>
        </authorList>
    </citation>
    <scope>NUCLEOTIDE SEQUENCE [LARGE SCALE GENOMIC DNA]</scope>
    <source>
        <strain evidence="1 2">GH29-5</strain>
    </source>
</reference>
<comment type="caution">
    <text evidence="1">The sequence shown here is derived from an EMBL/GenBank/DDBJ whole genome shotgun (WGS) entry which is preliminary data.</text>
</comment>
<name>A0A0A2MD07_9FLAO</name>
<dbReference type="RefSeq" id="WP_026981127.1">
    <property type="nucleotide sequence ID" value="NZ_JRLW01000003.1"/>
</dbReference>
<dbReference type="OrthoDB" id="9789813at2"/>
<dbReference type="PANTHER" id="PTHR35145:SF1">
    <property type="entry name" value="CYTOPLASMIC PROTEIN"/>
    <property type="match status" value="1"/>
</dbReference>
<sequence length="118" mass="13567">MNIEELQRLCKALPHATEDIKWGNDLCFCIGEKMFCVIGLNQSPTSASFKVTDEEFEELSARQGFQPAPYVARYKWVLVHDTNTLSAKEWQHYVTQSYTLVKAKLPAKVRKEIDGEKK</sequence>
<dbReference type="Proteomes" id="UP000030121">
    <property type="component" value="Unassembled WGS sequence"/>
</dbReference>
<dbReference type="eggNOG" id="COG2315">
    <property type="taxonomic scope" value="Bacteria"/>
</dbReference>
<proteinExistence type="predicted"/>
<evidence type="ECO:0000313" key="1">
    <source>
        <dbReference type="EMBL" id="KGO90144.1"/>
    </source>
</evidence>
<dbReference type="Gene3D" id="3.90.1150.30">
    <property type="match status" value="1"/>
</dbReference>
<organism evidence="1 2">
    <name type="scientific">Flavobacterium suncheonense GH29-5 = DSM 17707</name>
    <dbReference type="NCBI Taxonomy" id="1121899"/>
    <lineage>
        <taxon>Bacteria</taxon>
        <taxon>Pseudomonadati</taxon>
        <taxon>Bacteroidota</taxon>
        <taxon>Flavobacteriia</taxon>
        <taxon>Flavobacteriales</taxon>
        <taxon>Flavobacteriaceae</taxon>
        <taxon>Flavobacterium</taxon>
    </lineage>
</organism>
<dbReference type="AlphaFoldDB" id="A0A0A2MD07"/>
<dbReference type="Pfam" id="PF04237">
    <property type="entry name" value="YjbR"/>
    <property type="match status" value="1"/>
</dbReference>
<dbReference type="STRING" id="1121899.GCA_000430025_00084"/>